<feature type="transmembrane region" description="Helical" evidence="6">
    <location>
        <begin position="224"/>
        <end position="244"/>
    </location>
</feature>
<feature type="transmembrane region" description="Helical" evidence="6">
    <location>
        <begin position="77"/>
        <end position="95"/>
    </location>
</feature>
<name>A0A229RSQ0_AMYAL</name>
<dbReference type="EMBL" id="NMQU01000047">
    <property type="protein sequence ID" value="OXM49707.1"/>
    <property type="molecule type" value="Genomic_DNA"/>
</dbReference>
<reference evidence="8 9" key="1">
    <citation type="submission" date="2017-07" db="EMBL/GenBank/DDBJ databases">
        <title>Amycolatopsis alba DSM 44262 Genome sequencing and assembly.</title>
        <authorList>
            <person name="Kaur N."/>
            <person name="Mayilraj S."/>
        </authorList>
    </citation>
    <scope>NUCLEOTIDE SEQUENCE [LARGE SCALE GENOMIC DNA]</scope>
    <source>
        <strain evidence="8 9">DSM 44262</strain>
    </source>
</reference>
<feature type="transmembrane region" description="Helical" evidence="6">
    <location>
        <begin position="192"/>
        <end position="212"/>
    </location>
</feature>
<evidence type="ECO:0000256" key="6">
    <source>
        <dbReference type="SAM" id="Phobius"/>
    </source>
</evidence>
<sequence>MPRSPDPAMTSTSPSAPRQGSPAVVRDDMTAPRRQRRTWLMLVALLTGMIVLPISQTSLLPLLPSLARDFGVSAADINWLMIANLVASAVLTPLLGRLGDLYGHKRLLLLALLGPVAGSLLAALTHSFALLVLARVLQGATAGVFPLAVGIIRTHLPQPARGMALVSTSMGIGSGLGVLAGSALMTGWGYQAIFWLLFALSLVALLAVSRAVPADHVAGHARGVDLLGALTLVSWLCALLIAISKGNTWGWSDIRILGLMLLTVIGMGAWITVERRVRHPLVDLTMLTRRTVALTGIAATLTGFGMYGALIMVSEFVQTPQEAGFGFSATVLGAGLMLLPSSLGNLAAVPLGLKIGPRQCLIMGGVVSAVAMLLVLTGHEHRIAVYLASAIIGLGTGLAFTAMPICINMAVPADQTGIANSMNVVFRTIGSATASAVMGAILVSSQTLHVVPTLGAYQAAFLLTALGFLTAGLIPLAIRAQRHQA</sequence>
<feature type="transmembrane region" description="Helical" evidence="6">
    <location>
        <begin position="107"/>
        <end position="124"/>
    </location>
</feature>
<dbReference type="SUPFAM" id="SSF103473">
    <property type="entry name" value="MFS general substrate transporter"/>
    <property type="match status" value="1"/>
</dbReference>
<dbReference type="PANTHER" id="PTHR42718:SF35">
    <property type="entry name" value="BLL0718 PROTEIN"/>
    <property type="match status" value="1"/>
</dbReference>
<evidence type="ECO:0000313" key="8">
    <source>
        <dbReference type="EMBL" id="OXM49707.1"/>
    </source>
</evidence>
<protein>
    <submittedName>
        <fullName evidence="8">MFS transporter</fullName>
    </submittedName>
</protein>
<evidence type="ECO:0000256" key="3">
    <source>
        <dbReference type="ARBA" id="ARBA00022989"/>
    </source>
</evidence>
<dbReference type="AlphaFoldDB" id="A0A229RSQ0"/>
<dbReference type="GO" id="GO:0005886">
    <property type="term" value="C:plasma membrane"/>
    <property type="evidence" value="ECO:0007669"/>
    <property type="project" value="UniProtKB-SubCell"/>
</dbReference>
<feature type="transmembrane region" description="Helical" evidence="6">
    <location>
        <begin position="325"/>
        <end position="348"/>
    </location>
</feature>
<feature type="transmembrane region" description="Helical" evidence="6">
    <location>
        <begin position="360"/>
        <end position="377"/>
    </location>
</feature>
<feature type="transmembrane region" description="Helical" evidence="6">
    <location>
        <begin position="130"/>
        <end position="152"/>
    </location>
</feature>
<feature type="domain" description="Major facilitator superfamily (MFS) profile" evidence="7">
    <location>
        <begin position="41"/>
        <end position="483"/>
    </location>
</feature>
<keyword evidence="3 6" id="KW-1133">Transmembrane helix</keyword>
<dbReference type="GO" id="GO:0022857">
    <property type="term" value="F:transmembrane transporter activity"/>
    <property type="evidence" value="ECO:0007669"/>
    <property type="project" value="InterPro"/>
</dbReference>
<dbReference type="InterPro" id="IPR011701">
    <property type="entry name" value="MFS"/>
</dbReference>
<keyword evidence="9" id="KW-1185">Reference proteome</keyword>
<keyword evidence="4 6" id="KW-0472">Membrane</keyword>
<feature type="transmembrane region" description="Helical" evidence="6">
    <location>
        <begin position="39"/>
        <end position="57"/>
    </location>
</feature>
<feature type="transmembrane region" description="Helical" evidence="6">
    <location>
        <begin position="424"/>
        <end position="444"/>
    </location>
</feature>
<evidence type="ECO:0000259" key="7">
    <source>
        <dbReference type="PROSITE" id="PS50850"/>
    </source>
</evidence>
<feature type="transmembrane region" description="Helical" evidence="6">
    <location>
        <begin position="256"/>
        <end position="273"/>
    </location>
</feature>
<feature type="compositionally biased region" description="Polar residues" evidence="5">
    <location>
        <begin position="9"/>
        <end position="18"/>
    </location>
</feature>
<evidence type="ECO:0000256" key="5">
    <source>
        <dbReference type="SAM" id="MobiDB-lite"/>
    </source>
</evidence>
<feature type="transmembrane region" description="Helical" evidence="6">
    <location>
        <begin position="456"/>
        <end position="478"/>
    </location>
</feature>
<gene>
    <name evidence="8" type="ORF">CFP75_18225</name>
</gene>
<comment type="caution">
    <text evidence="8">The sequence shown here is derived from an EMBL/GenBank/DDBJ whole genome shotgun (WGS) entry which is preliminary data.</text>
</comment>
<accession>A0A229RSQ0</accession>
<dbReference type="PANTHER" id="PTHR42718">
    <property type="entry name" value="MAJOR FACILITATOR SUPERFAMILY MULTIDRUG TRANSPORTER MFSC"/>
    <property type="match status" value="1"/>
</dbReference>
<feature type="transmembrane region" description="Helical" evidence="6">
    <location>
        <begin position="293"/>
        <end position="313"/>
    </location>
</feature>
<dbReference type="InterPro" id="IPR020846">
    <property type="entry name" value="MFS_dom"/>
</dbReference>
<evidence type="ECO:0000313" key="9">
    <source>
        <dbReference type="Proteomes" id="UP000215563"/>
    </source>
</evidence>
<organism evidence="8 9">
    <name type="scientific">Amycolatopsis alba DSM 44262</name>
    <dbReference type="NCBI Taxonomy" id="1125972"/>
    <lineage>
        <taxon>Bacteria</taxon>
        <taxon>Bacillati</taxon>
        <taxon>Actinomycetota</taxon>
        <taxon>Actinomycetes</taxon>
        <taxon>Pseudonocardiales</taxon>
        <taxon>Pseudonocardiaceae</taxon>
        <taxon>Amycolatopsis</taxon>
    </lineage>
</organism>
<feature type="region of interest" description="Disordered" evidence="5">
    <location>
        <begin position="1"/>
        <end position="28"/>
    </location>
</feature>
<feature type="transmembrane region" description="Helical" evidence="6">
    <location>
        <begin position="383"/>
        <end position="403"/>
    </location>
</feature>
<dbReference type="Pfam" id="PF07690">
    <property type="entry name" value="MFS_1"/>
    <property type="match status" value="1"/>
</dbReference>
<dbReference type="Proteomes" id="UP000215563">
    <property type="component" value="Unassembled WGS sequence"/>
</dbReference>
<dbReference type="PROSITE" id="PS50850">
    <property type="entry name" value="MFS"/>
    <property type="match status" value="1"/>
</dbReference>
<comment type="subcellular location">
    <subcellularLocation>
        <location evidence="1">Cell membrane</location>
        <topology evidence="1">Multi-pass membrane protein</topology>
    </subcellularLocation>
</comment>
<evidence type="ECO:0000256" key="2">
    <source>
        <dbReference type="ARBA" id="ARBA00022692"/>
    </source>
</evidence>
<dbReference type="Gene3D" id="1.20.1720.10">
    <property type="entry name" value="Multidrug resistance protein D"/>
    <property type="match status" value="1"/>
</dbReference>
<evidence type="ECO:0000256" key="4">
    <source>
        <dbReference type="ARBA" id="ARBA00023136"/>
    </source>
</evidence>
<proteinExistence type="predicted"/>
<evidence type="ECO:0000256" key="1">
    <source>
        <dbReference type="ARBA" id="ARBA00004651"/>
    </source>
</evidence>
<dbReference type="Gene3D" id="1.20.1250.20">
    <property type="entry name" value="MFS general substrate transporter like domains"/>
    <property type="match status" value="1"/>
</dbReference>
<dbReference type="InterPro" id="IPR036259">
    <property type="entry name" value="MFS_trans_sf"/>
</dbReference>
<feature type="transmembrane region" description="Helical" evidence="6">
    <location>
        <begin position="164"/>
        <end position="186"/>
    </location>
</feature>
<keyword evidence="2 6" id="KW-0812">Transmembrane</keyword>